<accession>A0AAN6KCR2</accession>
<feature type="domain" description="Major facilitator superfamily (MFS) profile" evidence="11">
    <location>
        <begin position="61"/>
        <end position="509"/>
    </location>
</feature>
<evidence type="ECO:0000256" key="3">
    <source>
        <dbReference type="ARBA" id="ARBA00022448"/>
    </source>
</evidence>
<evidence type="ECO:0000256" key="4">
    <source>
        <dbReference type="ARBA" id="ARBA00022692"/>
    </source>
</evidence>
<feature type="transmembrane region" description="Helical" evidence="10">
    <location>
        <begin position="235"/>
        <end position="256"/>
    </location>
</feature>
<keyword evidence="7" id="KW-0462">Maltose metabolism</keyword>
<dbReference type="Proteomes" id="UP001175353">
    <property type="component" value="Unassembled WGS sequence"/>
</dbReference>
<keyword evidence="3 8" id="KW-0813">Transport</keyword>
<evidence type="ECO:0000256" key="5">
    <source>
        <dbReference type="ARBA" id="ARBA00022989"/>
    </source>
</evidence>
<evidence type="ECO:0000256" key="7">
    <source>
        <dbReference type="ARBA" id="ARBA00026248"/>
    </source>
</evidence>
<evidence type="ECO:0000313" key="13">
    <source>
        <dbReference type="Proteomes" id="UP001175353"/>
    </source>
</evidence>
<dbReference type="InterPro" id="IPR050360">
    <property type="entry name" value="MFS_Sugar_Transporters"/>
</dbReference>
<protein>
    <recommendedName>
        <fullName evidence="11">Major facilitator superfamily (MFS) profile domain-containing protein</fullName>
    </recommendedName>
</protein>
<comment type="caution">
    <text evidence="12">The sequence shown here is derived from an EMBL/GenBank/DDBJ whole genome shotgun (WGS) entry which is preliminary data.</text>
</comment>
<evidence type="ECO:0000256" key="1">
    <source>
        <dbReference type="ARBA" id="ARBA00004141"/>
    </source>
</evidence>
<feature type="region of interest" description="Disordered" evidence="9">
    <location>
        <begin position="1"/>
        <end position="23"/>
    </location>
</feature>
<dbReference type="SUPFAM" id="SSF103473">
    <property type="entry name" value="MFS general substrate transporter"/>
    <property type="match status" value="1"/>
</dbReference>
<evidence type="ECO:0000256" key="9">
    <source>
        <dbReference type="SAM" id="MobiDB-lite"/>
    </source>
</evidence>
<feature type="transmembrane region" description="Helical" evidence="10">
    <location>
        <begin position="357"/>
        <end position="377"/>
    </location>
</feature>
<dbReference type="PROSITE" id="PS50850">
    <property type="entry name" value="MFS"/>
    <property type="match status" value="1"/>
</dbReference>
<name>A0AAN6KCR2_9PEZI</name>
<evidence type="ECO:0000256" key="2">
    <source>
        <dbReference type="ARBA" id="ARBA00010992"/>
    </source>
</evidence>
<feature type="transmembrane region" description="Helical" evidence="10">
    <location>
        <begin position="487"/>
        <end position="505"/>
    </location>
</feature>
<keyword evidence="5 10" id="KW-1133">Transmembrane helix</keyword>
<keyword evidence="6 10" id="KW-0472">Membrane</keyword>
<comment type="similarity">
    <text evidence="2 8">Belongs to the major facilitator superfamily. Sugar transporter (TC 2.A.1.1) family.</text>
</comment>
<dbReference type="GO" id="GO:0016020">
    <property type="term" value="C:membrane"/>
    <property type="evidence" value="ECO:0007669"/>
    <property type="project" value="UniProtKB-SubCell"/>
</dbReference>
<feature type="transmembrane region" description="Helical" evidence="10">
    <location>
        <begin position="415"/>
        <end position="440"/>
    </location>
</feature>
<evidence type="ECO:0000256" key="8">
    <source>
        <dbReference type="RuleBase" id="RU003346"/>
    </source>
</evidence>
<feature type="transmembrane region" description="Helical" evidence="10">
    <location>
        <begin position="142"/>
        <end position="164"/>
    </location>
</feature>
<organism evidence="12 13">
    <name type="scientific">Friedmanniomyces endolithicus</name>
    <dbReference type="NCBI Taxonomy" id="329885"/>
    <lineage>
        <taxon>Eukaryota</taxon>
        <taxon>Fungi</taxon>
        <taxon>Dikarya</taxon>
        <taxon>Ascomycota</taxon>
        <taxon>Pezizomycotina</taxon>
        <taxon>Dothideomycetes</taxon>
        <taxon>Dothideomycetidae</taxon>
        <taxon>Mycosphaerellales</taxon>
        <taxon>Teratosphaeriaceae</taxon>
        <taxon>Friedmanniomyces</taxon>
    </lineage>
</organism>
<evidence type="ECO:0000313" key="12">
    <source>
        <dbReference type="EMBL" id="KAK0975752.1"/>
    </source>
</evidence>
<dbReference type="GO" id="GO:0000023">
    <property type="term" value="P:maltose metabolic process"/>
    <property type="evidence" value="ECO:0007669"/>
    <property type="project" value="UniProtKB-KW"/>
</dbReference>
<dbReference type="PROSITE" id="PS00217">
    <property type="entry name" value="SUGAR_TRANSPORT_2"/>
    <property type="match status" value="1"/>
</dbReference>
<dbReference type="InterPro" id="IPR005828">
    <property type="entry name" value="MFS_sugar_transport-like"/>
</dbReference>
<keyword evidence="4 10" id="KW-0812">Transmembrane</keyword>
<dbReference type="Pfam" id="PF00083">
    <property type="entry name" value="Sugar_tr"/>
    <property type="match status" value="1"/>
</dbReference>
<feature type="compositionally biased region" description="Basic and acidic residues" evidence="9">
    <location>
        <begin position="11"/>
        <end position="23"/>
    </location>
</feature>
<dbReference type="Gene3D" id="1.20.1250.20">
    <property type="entry name" value="MFS general substrate transporter like domains"/>
    <property type="match status" value="1"/>
</dbReference>
<dbReference type="GO" id="GO:0005351">
    <property type="term" value="F:carbohydrate:proton symporter activity"/>
    <property type="evidence" value="ECO:0007669"/>
    <property type="project" value="TreeGrafter"/>
</dbReference>
<dbReference type="FunFam" id="1.20.1250.20:FF:000078">
    <property type="entry name" value="MFS maltose transporter, putative"/>
    <property type="match status" value="1"/>
</dbReference>
<feature type="transmembrane region" description="Helical" evidence="10">
    <location>
        <begin position="319"/>
        <end position="337"/>
    </location>
</feature>
<evidence type="ECO:0000259" key="11">
    <source>
        <dbReference type="PROSITE" id="PS50850"/>
    </source>
</evidence>
<dbReference type="NCBIfam" id="TIGR00879">
    <property type="entry name" value="SP"/>
    <property type="match status" value="1"/>
</dbReference>
<proteinExistence type="inferred from homology"/>
<reference evidence="12" key="1">
    <citation type="submission" date="2023-06" db="EMBL/GenBank/DDBJ databases">
        <title>Black Yeasts Isolated from many extreme environments.</title>
        <authorList>
            <person name="Coleine C."/>
            <person name="Stajich J.E."/>
            <person name="Selbmann L."/>
        </authorList>
    </citation>
    <scope>NUCLEOTIDE SEQUENCE</scope>
    <source>
        <strain evidence="12">CCFEE 5200</strain>
    </source>
</reference>
<sequence>MFELVAISSPRHSEDSMDSKAEQRPMIAERGLFSNAEDANDKEHSLTISQAIKLYPKAIAWSVIMSASLIMDGYDLKLVGSLFAQPAFSKAFGHRLPNGTYQVSAAWQTGLNNGSNVGQLFGLLIAGVVAERFGFRKTMMCALVAVPCIIFIQFFSSGLVQLLIGQVLLGVPLGIFQTVSCVYAMEVVPVCLRAYLTSWVNDCWQLGQLLATCILRGTLGMKAPWAYRVPFAVQWFWPIPLLIAVILAPESPWWLVRQDRIEEARLSVVRLTSAEKDHEFDVEKNVALMVLTTEHEREANTGISYFACFKGTDLRRTMIVIGCYCVTVTTGSTVRAYATYFFQQAGLPTTQSFNMSIVLYALGIPAIITAFLLMPYYGRRTIFLWGQAVATLILLAVGALGAAQGSATADSSLAWGIGGLLLFLGFVDNCAVSPIIYALVSELPSSILRSKSVVLARFTYAVVNIIANVLTPYQLNPTAWGWGAKSGFFWGGLSFLGFVFTFLCVPEPKGRTVAELDLLFERRTSARRFASTEVHLQEMRV</sequence>
<comment type="subcellular location">
    <subcellularLocation>
        <location evidence="1">Membrane</location>
        <topology evidence="1">Multi-pass membrane protein</topology>
    </subcellularLocation>
</comment>
<dbReference type="InterPro" id="IPR003663">
    <property type="entry name" value="Sugar/inositol_transpt"/>
</dbReference>
<dbReference type="InterPro" id="IPR036259">
    <property type="entry name" value="MFS_trans_sf"/>
</dbReference>
<dbReference type="PANTHER" id="PTHR48022">
    <property type="entry name" value="PLASTIDIC GLUCOSE TRANSPORTER 4"/>
    <property type="match status" value="1"/>
</dbReference>
<feature type="transmembrane region" description="Helical" evidence="10">
    <location>
        <begin position="384"/>
        <end position="403"/>
    </location>
</feature>
<feature type="transmembrane region" description="Helical" evidence="10">
    <location>
        <begin position="452"/>
        <end position="475"/>
    </location>
</feature>
<dbReference type="InterPro" id="IPR005829">
    <property type="entry name" value="Sugar_transporter_CS"/>
</dbReference>
<evidence type="ECO:0000256" key="10">
    <source>
        <dbReference type="SAM" id="Phobius"/>
    </source>
</evidence>
<keyword evidence="13" id="KW-1185">Reference proteome</keyword>
<dbReference type="InterPro" id="IPR020846">
    <property type="entry name" value="MFS_dom"/>
</dbReference>
<dbReference type="PANTHER" id="PTHR48022:SF5">
    <property type="entry name" value="ALPHA-GLUCOSIDES PERMEASE MPH2-RELATED"/>
    <property type="match status" value="1"/>
</dbReference>
<gene>
    <name evidence="12" type="ORF">LTR91_013894</name>
</gene>
<dbReference type="EMBL" id="JAUJLE010000144">
    <property type="protein sequence ID" value="KAK0975752.1"/>
    <property type="molecule type" value="Genomic_DNA"/>
</dbReference>
<dbReference type="AlphaFoldDB" id="A0AAN6KCR2"/>
<evidence type="ECO:0000256" key="6">
    <source>
        <dbReference type="ARBA" id="ARBA00023136"/>
    </source>
</evidence>